<keyword evidence="1" id="KW-0732">Signal</keyword>
<dbReference type="Gene3D" id="3.30.160.840">
    <property type="match status" value="1"/>
</dbReference>
<dbReference type="RefSeq" id="WP_154535229.1">
    <property type="nucleotide sequence ID" value="NZ_VUNG01000045.1"/>
</dbReference>
<gene>
    <name evidence="5" type="ORF">FYJ73_13385</name>
</gene>
<name>A0A7K0KII6_9BACT</name>
<dbReference type="Proteomes" id="UP000438914">
    <property type="component" value="Unassembled WGS sequence"/>
</dbReference>
<evidence type="ECO:0000313" key="5">
    <source>
        <dbReference type="EMBL" id="MST85642.1"/>
    </source>
</evidence>
<dbReference type="Pfam" id="PF01823">
    <property type="entry name" value="MACPF"/>
    <property type="match status" value="1"/>
</dbReference>
<keyword evidence="6" id="KW-1185">Reference proteome</keyword>
<dbReference type="AlphaFoldDB" id="A0A7K0KII6"/>
<evidence type="ECO:0000259" key="4">
    <source>
        <dbReference type="Pfam" id="PF20785"/>
    </source>
</evidence>
<dbReference type="InterPro" id="IPR048468">
    <property type="entry name" value="MACPF_D2"/>
</dbReference>
<sequence>MSKLFCLLTGILFIAMMNSCSNEEIALPLENDKSLGGIILQERSNSLPKAINMPFIATSERRTRSVVTNGDLIGDSEALLGYSYTVGNSILGSMENVKFPILDLDKIKSKYPTSITRKQLNSTDNYTFSYNGMSRYEANSQVSRTVKAGFGLNLGLFKVGREKKMTELFKSSYSSESNRVYGELNLEIKGSQYELLTTADKRKVYARECLSETFLTDLYRGTIGNLIDTYGPFVLRSYITGGKATALYSGKSAKGTSSESREKGLTNDINASFTWKSNSASGNLSFGKNTGSGSSSQYETQETEIYLETFGGDPAHRVIVAPQKLENLSVDLSPWLNSLSNRNTYTIIDITSGFKEGEGGLYPMSDFVLEKNFRFRMDDTTNGFLESLVEVQDPRIEIVKVLARVTSSGEKLYEIAAILNTRQGDKIVLSDGTYAKASDLELRMNNNKQTMMAKVQEIFAQKKTIFQGLTFSTNYNTIYNPDVRKPLCIRMDGFDEGNMALFEDPKSNMRYIYDSSKKIAFSYLYDPEYEDEVLDYYGIREWVGSLPKRKISMMMLQNYTVIGL</sequence>
<reference evidence="5 6" key="1">
    <citation type="submission" date="2019-08" db="EMBL/GenBank/DDBJ databases">
        <title>In-depth cultivation of the pig gut microbiome towards novel bacterial diversity and tailored functional studies.</title>
        <authorList>
            <person name="Wylensek D."/>
            <person name="Hitch T.C.A."/>
            <person name="Clavel T."/>
        </authorList>
    </citation>
    <scope>NUCLEOTIDE SEQUENCE [LARGE SCALE GENOMIC DNA]</scope>
    <source>
        <strain evidence="5 6">LKV-178-WT-2A</strain>
    </source>
</reference>
<proteinExistence type="predicted"/>
<dbReference type="InterPro" id="IPR048467">
    <property type="entry name" value="MACPF_D3"/>
</dbReference>
<feature type="domain" description="MACPF protein D2" evidence="3">
    <location>
        <begin position="393"/>
        <end position="496"/>
    </location>
</feature>
<evidence type="ECO:0000259" key="2">
    <source>
        <dbReference type="Pfam" id="PF01823"/>
    </source>
</evidence>
<accession>A0A7K0KII6</accession>
<dbReference type="EMBL" id="VUNG01000045">
    <property type="protein sequence ID" value="MST85642.1"/>
    <property type="molecule type" value="Genomic_DNA"/>
</dbReference>
<comment type="caution">
    <text evidence="5">The sequence shown here is derived from an EMBL/GenBank/DDBJ whole genome shotgun (WGS) entry which is preliminary data.</text>
</comment>
<feature type="domain" description="MACPF" evidence="2">
    <location>
        <begin position="225"/>
        <end position="343"/>
    </location>
</feature>
<dbReference type="Pfam" id="PF20779">
    <property type="entry name" value="MACPF_D2"/>
    <property type="match status" value="1"/>
</dbReference>
<dbReference type="Gene3D" id="3.30.420.400">
    <property type="match status" value="1"/>
</dbReference>
<feature type="signal peptide" evidence="1">
    <location>
        <begin position="1"/>
        <end position="21"/>
    </location>
</feature>
<protein>
    <recommendedName>
        <fullName evidence="7">MACPF domain-containing protein</fullName>
    </recommendedName>
</protein>
<evidence type="ECO:0008006" key="7">
    <source>
        <dbReference type="Google" id="ProtNLM"/>
    </source>
</evidence>
<evidence type="ECO:0000313" key="6">
    <source>
        <dbReference type="Proteomes" id="UP000438914"/>
    </source>
</evidence>
<feature type="chain" id="PRO_5029777276" description="MACPF domain-containing protein" evidence="1">
    <location>
        <begin position="22"/>
        <end position="564"/>
    </location>
</feature>
<organism evidence="5 6">
    <name type="scientific">Hallella mizrahii</name>
    <dbReference type="NCBI Taxonomy" id="2606637"/>
    <lineage>
        <taxon>Bacteria</taxon>
        <taxon>Pseudomonadati</taxon>
        <taxon>Bacteroidota</taxon>
        <taxon>Bacteroidia</taxon>
        <taxon>Bacteroidales</taxon>
        <taxon>Prevotellaceae</taxon>
        <taxon>Hallella</taxon>
    </lineage>
</organism>
<feature type="domain" description="MACPF protein D3" evidence="4">
    <location>
        <begin position="499"/>
        <end position="564"/>
    </location>
</feature>
<evidence type="ECO:0000256" key="1">
    <source>
        <dbReference type="SAM" id="SignalP"/>
    </source>
</evidence>
<evidence type="ECO:0000259" key="3">
    <source>
        <dbReference type="Pfam" id="PF20779"/>
    </source>
</evidence>
<dbReference type="Pfam" id="PF20785">
    <property type="entry name" value="MACPF_D3"/>
    <property type="match status" value="1"/>
</dbReference>
<dbReference type="InterPro" id="IPR020864">
    <property type="entry name" value="MACPF"/>
</dbReference>